<evidence type="ECO:0000313" key="2">
    <source>
        <dbReference type="EnsemblPlants" id="OPUNC08G07520.1"/>
    </source>
</evidence>
<evidence type="ECO:0000256" key="1">
    <source>
        <dbReference type="SAM" id="MobiDB-lite"/>
    </source>
</evidence>
<evidence type="ECO:0000313" key="3">
    <source>
        <dbReference type="Proteomes" id="UP000026962"/>
    </source>
</evidence>
<feature type="region of interest" description="Disordered" evidence="1">
    <location>
        <begin position="59"/>
        <end position="82"/>
    </location>
</feature>
<feature type="compositionally biased region" description="Polar residues" evidence="1">
    <location>
        <begin position="60"/>
        <end position="72"/>
    </location>
</feature>
<sequence>MSPAYEFVCCRQSEQSGEPVDLEQDNTSNKPNNTRLCQPGYAGNLIPRCLSVRVLCASSRAGSPRNSPSKMSRVTGAGDQVPRADATSPICFDKILRCYN</sequence>
<dbReference type="AlphaFoldDB" id="A0A0E0LSY5"/>
<dbReference type="HOGENOM" id="CLU_2310707_0_0_1"/>
<reference evidence="2" key="2">
    <citation type="submission" date="2018-05" db="EMBL/GenBank/DDBJ databases">
        <title>OpunRS2 (Oryza punctata Reference Sequence Version 2).</title>
        <authorList>
            <person name="Zhang J."/>
            <person name="Kudrna D."/>
            <person name="Lee S."/>
            <person name="Talag J."/>
            <person name="Welchert J."/>
            <person name="Wing R.A."/>
        </authorList>
    </citation>
    <scope>NUCLEOTIDE SEQUENCE [LARGE SCALE GENOMIC DNA]</scope>
</reference>
<organism evidence="2">
    <name type="scientific">Oryza punctata</name>
    <name type="common">Red rice</name>
    <dbReference type="NCBI Taxonomy" id="4537"/>
    <lineage>
        <taxon>Eukaryota</taxon>
        <taxon>Viridiplantae</taxon>
        <taxon>Streptophyta</taxon>
        <taxon>Embryophyta</taxon>
        <taxon>Tracheophyta</taxon>
        <taxon>Spermatophyta</taxon>
        <taxon>Magnoliopsida</taxon>
        <taxon>Liliopsida</taxon>
        <taxon>Poales</taxon>
        <taxon>Poaceae</taxon>
        <taxon>BOP clade</taxon>
        <taxon>Oryzoideae</taxon>
        <taxon>Oryzeae</taxon>
        <taxon>Oryzinae</taxon>
        <taxon>Oryza</taxon>
    </lineage>
</organism>
<proteinExistence type="predicted"/>
<dbReference type="EnsemblPlants" id="OPUNC08G07520.1">
    <property type="protein sequence ID" value="OPUNC08G07520.1"/>
    <property type="gene ID" value="OPUNC08G07520"/>
</dbReference>
<reference evidence="2" key="1">
    <citation type="submission" date="2015-04" db="UniProtKB">
        <authorList>
            <consortium name="EnsemblPlants"/>
        </authorList>
    </citation>
    <scope>IDENTIFICATION</scope>
</reference>
<name>A0A0E0LSY5_ORYPU</name>
<accession>A0A0E0LSY5</accession>
<feature type="region of interest" description="Disordered" evidence="1">
    <location>
        <begin position="14"/>
        <end position="34"/>
    </location>
</feature>
<feature type="compositionally biased region" description="Polar residues" evidence="1">
    <location>
        <begin position="25"/>
        <end position="34"/>
    </location>
</feature>
<keyword evidence="3" id="KW-1185">Reference proteome</keyword>
<protein>
    <submittedName>
        <fullName evidence="2">Uncharacterized protein</fullName>
    </submittedName>
</protein>
<dbReference type="Proteomes" id="UP000026962">
    <property type="component" value="Chromosome 8"/>
</dbReference>
<dbReference type="Gramene" id="OPUNC08G07520.1">
    <property type="protein sequence ID" value="OPUNC08G07520.1"/>
    <property type="gene ID" value="OPUNC08G07520"/>
</dbReference>